<evidence type="ECO:0000313" key="3">
    <source>
        <dbReference type="Proteomes" id="UP000887013"/>
    </source>
</evidence>
<organism evidence="2 3">
    <name type="scientific">Nephila pilipes</name>
    <name type="common">Giant wood spider</name>
    <name type="synonym">Nephila maculata</name>
    <dbReference type="NCBI Taxonomy" id="299642"/>
    <lineage>
        <taxon>Eukaryota</taxon>
        <taxon>Metazoa</taxon>
        <taxon>Ecdysozoa</taxon>
        <taxon>Arthropoda</taxon>
        <taxon>Chelicerata</taxon>
        <taxon>Arachnida</taxon>
        <taxon>Araneae</taxon>
        <taxon>Araneomorphae</taxon>
        <taxon>Entelegynae</taxon>
        <taxon>Araneoidea</taxon>
        <taxon>Nephilidae</taxon>
        <taxon>Nephila</taxon>
    </lineage>
</organism>
<feature type="region of interest" description="Disordered" evidence="1">
    <location>
        <begin position="97"/>
        <end position="168"/>
    </location>
</feature>
<evidence type="ECO:0000256" key="1">
    <source>
        <dbReference type="SAM" id="MobiDB-lite"/>
    </source>
</evidence>
<dbReference type="InterPro" id="IPR052997">
    <property type="entry name" value="RRT15-like"/>
</dbReference>
<dbReference type="PANTHER" id="PTHR33047:SF8">
    <property type="entry name" value="REGULATOR OF RDNA TRANSCRIPTION PROTEIN 15"/>
    <property type="match status" value="1"/>
</dbReference>
<feature type="compositionally biased region" description="Polar residues" evidence="1">
    <location>
        <begin position="158"/>
        <end position="168"/>
    </location>
</feature>
<dbReference type="AlphaFoldDB" id="A0A8X6NV06"/>
<sequence length="290" mass="32491">MIGRADIERSKSDVAMNAWPPQASYPCGNFSDTSRLKLVKSKGSIGPAFAVRTRTENQDQASFCPFALREVSVPAELALGHLRYILTGIPPQLNSLPDTFSGADRHPSSDGRLQSHTGPEIRGFFRTRTTEHISVRERTQSERYANRASETQPDERGPQSQSLSRSYGSNLPTSLTYIVLVTRGCSPWRPDADIGTARHENHRLSLGFARARKGVPGTTRETRCSFEAACPYLGMTPFQGLRTSYEEKNVSLPWCLHGRLRVRLRYRTRDRGLIYFVSGFGNLNPITFRP</sequence>
<dbReference type="PANTHER" id="PTHR33047">
    <property type="entry name" value="PROTEIN TAR1"/>
    <property type="match status" value="1"/>
</dbReference>
<dbReference type="Proteomes" id="UP000887013">
    <property type="component" value="Unassembled WGS sequence"/>
</dbReference>
<accession>A0A8X6NV06</accession>
<gene>
    <name evidence="2" type="ORF">NPIL_642661</name>
</gene>
<keyword evidence="3" id="KW-1185">Reference proteome</keyword>
<evidence type="ECO:0008006" key="4">
    <source>
        <dbReference type="Google" id="ProtNLM"/>
    </source>
</evidence>
<feature type="compositionally biased region" description="Basic and acidic residues" evidence="1">
    <location>
        <begin position="128"/>
        <end position="145"/>
    </location>
</feature>
<proteinExistence type="predicted"/>
<protein>
    <recommendedName>
        <fullName evidence="4">Senescence-associated protein</fullName>
    </recommendedName>
</protein>
<dbReference type="EMBL" id="BMAW01109033">
    <property type="protein sequence ID" value="GFT36621.1"/>
    <property type="molecule type" value="Genomic_DNA"/>
</dbReference>
<name>A0A8X6NV06_NEPPI</name>
<evidence type="ECO:0000313" key="2">
    <source>
        <dbReference type="EMBL" id="GFT36621.1"/>
    </source>
</evidence>
<dbReference type="OrthoDB" id="6426891at2759"/>
<reference evidence="2" key="1">
    <citation type="submission" date="2020-08" db="EMBL/GenBank/DDBJ databases">
        <title>Multicomponent nature underlies the extraordinary mechanical properties of spider dragline silk.</title>
        <authorList>
            <person name="Kono N."/>
            <person name="Nakamura H."/>
            <person name="Mori M."/>
            <person name="Yoshida Y."/>
            <person name="Ohtoshi R."/>
            <person name="Malay A.D."/>
            <person name="Moran D.A.P."/>
            <person name="Tomita M."/>
            <person name="Numata K."/>
            <person name="Arakawa K."/>
        </authorList>
    </citation>
    <scope>NUCLEOTIDE SEQUENCE</scope>
</reference>
<comment type="caution">
    <text evidence="2">The sequence shown here is derived from an EMBL/GenBank/DDBJ whole genome shotgun (WGS) entry which is preliminary data.</text>
</comment>